<comment type="caution">
    <text evidence="1">The sequence shown here is derived from an EMBL/GenBank/DDBJ whole genome shotgun (WGS) entry which is preliminary data.</text>
</comment>
<sequence length="44" mass="5160">MKPLSESTKRRMAEFFMRTSIPRILAKEQQEMAMEKETLKTKGA</sequence>
<protein>
    <submittedName>
        <fullName evidence="1">Uncharacterized protein</fullName>
    </submittedName>
</protein>
<reference evidence="1 2" key="1">
    <citation type="submission" date="2019-06" db="EMBL/GenBank/DDBJ databases">
        <title>Genome sequence analysis of &gt;100 Bacillus licheniformis strains suggests intrinsic resistance to this species.</title>
        <authorList>
            <person name="Wels M."/>
            <person name="Siezen R.J."/>
            <person name="Johansen E."/>
            <person name="Stuer-Lauridsen B."/>
            <person name="Bjerre K."/>
            <person name="Nielsen B.K.K."/>
        </authorList>
    </citation>
    <scope>NUCLEOTIDE SEQUENCE [LARGE SCALE GENOMIC DNA]</scope>
    <source>
        <strain evidence="1 2">BAC-16736</strain>
    </source>
</reference>
<organism evidence="1 2">
    <name type="scientific">Bacillus licheniformis</name>
    <dbReference type="NCBI Taxonomy" id="1402"/>
    <lineage>
        <taxon>Bacteria</taxon>
        <taxon>Bacillati</taxon>
        <taxon>Bacillota</taxon>
        <taxon>Bacilli</taxon>
        <taxon>Bacillales</taxon>
        <taxon>Bacillaceae</taxon>
        <taxon>Bacillus</taxon>
    </lineage>
</organism>
<accession>A0A8B5YBH2</accession>
<dbReference type="EMBL" id="NILC01000024">
    <property type="protein sequence ID" value="TWL26105.1"/>
    <property type="molecule type" value="Genomic_DNA"/>
</dbReference>
<dbReference type="AlphaFoldDB" id="A0A8B5YBH2"/>
<name>A0A8B5YBH2_BACLI</name>
<dbReference type="Proteomes" id="UP000435910">
    <property type="component" value="Unassembled WGS sequence"/>
</dbReference>
<evidence type="ECO:0000313" key="2">
    <source>
        <dbReference type="Proteomes" id="UP000435910"/>
    </source>
</evidence>
<proteinExistence type="predicted"/>
<evidence type="ECO:0000313" key="1">
    <source>
        <dbReference type="EMBL" id="TWL26105.1"/>
    </source>
</evidence>
<dbReference type="RefSeq" id="WP_261381860.1">
    <property type="nucleotide sequence ID" value="NZ_JAIWHW010000050.1"/>
</dbReference>
<gene>
    <name evidence="1" type="ORF">CHCC16736_0028</name>
</gene>